<evidence type="ECO:0000256" key="3">
    <source>
        <dbReference type="SAM" id="MobiDB-lite"/>
    </source>
</evidence>
<keyword evidence="1" id="KW-0479">Metal-binding</keyword>
<accession>A0A8J2LRD9</accession>
<gene>
    <name evidence="5" type="ORF">AFUS01_LOCUS46546</name>
</gene>
<evidence type="ECO:0000313" key="5">
    <source>
        <dbReference type="EMBL" id="CAG7837429.1"/>
    </source>
</evidence>
<keyword evidence="6" id="KW-1185">Reference proteome</keyword>
<evidence type="ECO:0000259" key="4">
    <source>
        <dbReference type="PROSITE" id="PS50157"/>
    </source>
</evidence>
<feature type="compositionally biased region" description="Basic residues" evidence="3">
    <location>
        <begin position="8"/>
        <end position="29"/>
    </location>
</feature>
<feature type="compositionally biased region" description="Basic residues" evidence="3">
    <location>
        <begin position="178"/>
        <end position="193"/>
    </location>
</feature>
<dbReference type="Proteomes" id="UP000708208">
    <property type="component" value="Unassembled WGS sequence"/>
</dbReference>
<reference evidence="5" key="1">
    <citation type="submission" date="2021-06" db="EMBL/GenBank/DDBJ databases">
        <authorList>
            <person name="Hodson N. C."/>
            <person name="Mongue J. A."/>
            <person name="Jaron S. K."/>
        </authorList>
    </citation>
    <scope>NUCLEOTIDE SEQUENCE</scope>
</reference>
<proteinExistence type="predicted"/>
<protein>
    <recommendedName>
        <fullName evidence="4">C2H2-type domain-containing protein</fullName>
    </recommendedName>
</protein>
<keyword evidence="1" id="KW-0862">Zinc</keyword>
<feature type="region of interest" description="Disordered" evidence="3">
    <location>
        <begin position="178"/>
        <end position="198"/>
    </location>
</feature>
<sequence>MTADEHAPKRRGNKNAQRRVSGKKKKKSRTGNGEIIDRKWDQNKNKNQFRQPGRSPGGNTRSPEMGCSQQTNNSDQFHNNGNNGNHELVREVNQLQGSVQLLHQQFQQLGLNHQLIMGKYDAEISKLTLEIQTLRDKMGRNSRKMKNLRAKLSSIETMEVQLQRAAQLQREPAIKLKKKKNPVAESKRKKTRAKIPDTPTQCPVCMKTFKLKRNFSKHQNKTKHGLEGSSISDNLSASPEKTGQSNVSREQKDSPNAVFAEVSPAQTSSNSHENVDPQEVEIVASCHYRPLNNDVSNPVILNETINSTSPAAKSVIFPEKLSESFQNMSPNKRKRVPALTTRIYSLNTSKVVARKTCAVSSARRGLSE</sequence>
<evidence type="ECO:0000313" key="6">
    <source>
        <dbReference type="Proteomes" id="UP000708208"/>
    </source>
</evidence>
<feature type="region of interest" description="Disordered" evidence="3">
    <location>
        <begin position="217"/>
        <end position="254"/>
    </location>
</feature>
<name>A0A8J2LRD9_9HEXA</name>
<feature type="compositionally biased region" description="Basic and acidic residues" evidence="3">
    <location>
        <begin position="35"/>
        <end position="44"/>
    </location>
</feature>
<dbReference type="AlphaFoldDB" id="A0A8J2LRD9"/>
<comment type="caution">
    <text evidence="5">The sequence shown here is derived from an EMBL/GenBank/DDBJ whole genome shotgun (WGS) entry which is preliminary data.</text>
</comment>
<feature type="coiled-coil region" evidence="2">
    <location>
        <begin position="117"/>
        <end position="165"/>
    </location>
</feature>
<evidence type="ECO:0000256" key="2">
    <source>
        <dbReference type="SAM" id="Coils"/>
    </source>
</evidence>
<dbReference type="InterPro" id="IPR013087">
    <property type="entry name" value="Znf_C2H2_type"/>
</dbReference>
<dbReference type="PROSITE" id="PS00028">
    <property type="entry name" value="ZINC_FINGER_C2H2_1"/>
    <property type="match status" value="1"/>
</dbReference>
<feature type="domain" description="C2H2-type" evidence="4">
    <location>
        <begin position="200"/>
        <end position="229"/>
    </location>
</feature>
<dbReference type="PROSITE" id="PS50157">
    <property type="entry name" value="ZINC_FINGER_C2H2_2"/>
    <property type="match status" value="1"/>
</dbReference>
<dbReference type="EMBL" id="CAJVCH010571405">
    <property type="protein sequence ID" value="CAG7837429.1"/>
    <property type="molecule type" value="Genomic_DNA"/>
</dbReference>
<dbReference type="GO" id="GO:0008270">
    <property type="term" value="F:zinc ion binding"/>
    <property type="evidence" value="ECO:0007669"/>
    <property type="project" value="UniProtKB-KW"/>
</dbReference>
<keyword evidence="1" id="KW-0863">Zinc-finger</keyword>
<organism evidence="5 6">
    <name type="scientific">Allacma fusca</name>
    <dbReference type="NCBI Taxonomy" id="39272"/>
    <lineage>
        <taxon>Eukaryota</taxon>
        <taxon>Metazoa</taxon>
        <taxon>Ecdysozoa</taxon>
        <taxon>Arthropoda</taxon>
        <taxon>Hexapoda</taxon>
        <taxon>Collembola</taxon>
        <taxon>Symphypleona</taxon>
        <taxon>Sminthuridae</taxon>
        <taxon>Allacma</taxon>
    </lineage>
</organism>
<feature type="compositionally biased region" description="Polar residues" evidence="3">
    <location>
        <begin position="57"/>
        <end position="85"/>
    </location>
</feature>
<keyword evidence="2" id="KW-0175">Coiled coil</keyword>
<feature type="compositionally biased region" description="Polar residues" evidence="3">
    <location>
        <begin position="229"/>
        <end position="248"/>
    </location>
</feature>
<feature type="region of interest" description="Disordered" evidence="3">
    <location>
        <begin position="1"/>
        <end position="85"/>
    </location>
</feature>
<evidence type="ECO:0000256" key="1">
    <source>
        <dbReference type="PROSITE-ProRule" id="PRU00042"/>
    </source>
</evidence>